<evidence type="ECO:0000256" key="3">
    <source>
        <dbReference type="ARBA" id="ARBA00022840"/>
    </source>
</evidence>
<protein>
    <submittedName>
        <fullName evidence="5">Putative insertion sequence ATP-binding protein y4uH</fullName>
    </submittedName>
</protein>
<dbReference type="PANTHER" id="PTHR30050:SF4">
    <property type="entry name" value="ATP-BINDING PROTEIN RV3427C IN INSERTION SEQUENCE-RELATED"/>
    <property type="match status" value="1"/>
</dbReference>
<dbReference type="OrthoDB" id="8150723at2"/>
<dbReference type="SMART" id="SM00382">
    <property type="entry name" value="AAA"/>
    <property type="match status" value="1"/>
</dbReference>
<dbReference type="InterPro" id="IPR047661">
    <property type="entry name" value="IstB"/>
</dbReference>
<organism evidence="5 6">
    <name type="scientific">Ectopseudomonas oleovorans (strain CECT 5344)</name>
    <name type="common">Pseudomonas pseudoalcaligenes</name>
    <dbReference type="NCBI Taxonomy" id="1182590"/>
    <lineage>
        <taxon>Bacteria</taxon>
        <taxon>Pseudomonadati</taxon>
        <taxon>Pseudomonadota</taxon>
        <taxon>Gammaproteobacteria</taxon>
        <taxon>Pseudomonadales</taxon>
        <taxon>Pseudomonadaceae</taxon>
        <taxon>Ectopseudomonas</taxon>
    </lineage>
</organism>
<feature type="domain" description="AAA+ ATPase" evidence="4">
    <location>
        <begin position="99"/>
        <end position="237"/>
    </location>
</feature>
<proteinExistence type="inferred from homology"/>
<dbReference type="AlphaFoldDB" id="W6R279"/>
<dbReference type="PIRSF" id="PIRSF003073">
    <property type="entry name" value="DNAC_TnpB_IstB"/>
    <property type="match status" value="1"/>
</dbReference>
<dbReference type="Proteomes" id="UP000032841">
    <property type="component" value="Chromosome"/>
</dbReference>
<keyword evidence="2" id="KW-0547">Nucleotide-binding</keyword>
<dbReference type="EMBL" id="HG916826">
    <property type="protein sequence ID" value="CDM40496.1"/>
    <property type="molecule type" value="Genomic_DNA"/>
</dbReference>
<comment type="similarity">
    <text evidence="1">Belongs to the IS21/IS1162 putative ATP-binding protein family.</text>
</comment>
<dbReference type="InterPro" id="IPR003593">
    <property type="entry name" value="AAA+_ATPase"/>
</dbReference>
<dbReference type="KEGG" id="ppse:BN5_1922"/>
<dbReference type="eggNOG" id="COG1484">
    <property type="taxonomic scope" value="Bacteria"/>
</dbReference>
<evidence type="ECO:0000256" key="2">
    <source>
        <dbReference type="ARBA" id="ARBA00022741"/>
    </source>
</evidence>
<accession>W6R279</accession>
<dbReference type="InterPro" id="IPR028350">
    <property type="entry name" value="DNAC/IstB-like"/>
</dbReference>
<evidence type="ECO:0000313" key="6">
    <source>
        <dbReference type="Proteomes" id="UP000032841"/>
    </source>
</evidence>
<dbReference type="Pfam" id="PF01695">
    <property type="entry name" value="IstB_IS21"/>
    <property type="match status" value="1"/>
</dbReference>
<dbReference type="CDD" id="cd00009">
    <property type="entry name" value="AAA"/>
    <property type="match status" value="1"/>
</dbReference>
<gene>
    <name evidence="5" type="ORF">BN5_1922</name>
</gene>
<sequence>MLSEHTLDQLRALRLDGMVRAIEDQATSTAAHELPFDDRLTMLVQSEIAWRDDRRVARLLKAAKLKVSAACIEDINWRASRGLDRGLITALAGGDWLRHARNLLITGATGSGKTWLACALAHQAARSGFSVLYVRAARLFDELQVAHGDGSFARRLTQLARLDLLVIDDFAISPMGAPERNDLLELLDDRIGTRSTLITSQLPVKDWHTYLNDPTLADAILDRVVHSSHKIALKATKSMRESAEGGACGALAGA</sequence>
<dbReference type="Gene3D" id="3.40.50.300">
    <property type="entry name" value="P-loop containing nucleotide triphosphate hydrolases"/>
    <property type="match status" value="1"/>
</dbReference>
<dbReference type="RefSeq" id="WP_003460330.1">
    <property type="nucleotide sequence ID" value="NZ_HG916826.1"/>
</dbReference>
<evidence type="ECO:0000256" key="1">
    <source>
        <dbReference type="ARBA" id="ARBA00008059"/>
    </source>
</evidence>
<keyword evidence="3 5" id="KW-0067">ATP-binding</keyword>
<dbReference type="InterPro" id="IPR002611">
    <property type="entry name" value="IstB_ATP-bd"/>
</dbReference>
<evidence type="ECO:0000313" key="5">
    <source>
        <dbReference type="EMBL" id="CDM40496.1"/>
    </source>
</evidence>
<dbReference type="SUPFAM" id="SSF52540">
    <property type="entry name" value="P-loop containing nucleoside triphosphate hydrolases"/>
    <property type="match status" value="1"/>
</dbReference>
<dbReference type="NCBIfam" id="NF038214">
    <property type="entry name" value="IS21_help_AAA"/>
    <property type="match status" value="1"/>
</dbReference>
<dbReference type="InterPro" id="IPR027417">
    <property type="entry name" value="P-loop_NTPase"/>
</dbReference>
<reference evidence="5 6" key="1">
    <citation type="submission" date="2013-11" db="EMBL/GenBank/DDBJ databases">
        <title>Complete genome sequence of the cyanide-degrading bacterium Pseudomonas pseudoalcaligenes CECT 5344.</title>
        <authorList>
            <person name="Wibberg D."/>
            <person name="Puehler A."/>
            <person name="Schlueter A."/>
        </authorList>
    </citation>
    <scope>NUCLEOTIDE SEQUENCE [LARGE SCALE GENOMIC DNA]</scope>
    <source>
        <strain evidence="6">CECT 5344</strain>
    </source>
</reference>
<dbReference type="GO" id="GO:0005524">
    <property type="term" value="F:ATP binding"/>
    <property type="evidence" value="ECO:0007669"/>
    <property type="project" value="UniProtKB-KW"/>
</dbReference>
<dbReference type="GO" id="GO:0006260">
    <property type="term" value="P:DNA replication"/>
    <property type="evidence" value="ECO:0007669"/>
    <property type="project" value="TreeGrafter"/>
</dbReference>
<evidence type="ECO:0000259" key="4">
    <source>
        <dbReference type="SMART" id="SM00382"/>
    </source>
</evidence>
<name>W6R279_ECTO5</name>
<dbReference type="PANTHER" id="PTHR30050">
    <property type="entry name" value="CHROMOSOMAL REPLICATION INITIATOR PROTEIN DNAA"/>
    <property type="match status" value="1"/>
</dbReference>
<dbReference type="HOGENOM" id="CLU_062999_7_0_6"/>